<dbReference type="Proteomes" id="UP000230066">
    <property type="component" value="Unassembled WGS sequence"/>
</dbReference>
<sequence>MMETGSFTKNMAISKTTFMFALCALFAVHSVNGAVMRSGPDTITDHLDTEGYAYPPRVVYVGPPRRAFNRDGSYTAALKRSFFDPIMY</sequence>
<evidence type="ECO:0000256" key="1">
    <source>
        <dbReference type="SAM" id="SignalP"/>
    </source>
</evidence>
<keyword evidence="3" id="KW-1185">Reference proteome</keyword>
<proteinExistence type="predicted"/>
<keyword evidence="1" id="KW-0732">Signal</keyword>
<evidence type="ECO:0000313" key="3">
    <source>
        <dbReference type="Proteomes" id="UP000230066"/>
    </source>
</evidence>
<dbReference type="AlphaFoldDB" id="A0A4E0RCH4"/>
<evidence type="ECO:0000313" key="2">
    <source>
        <dbReference type="EMBL" id="THD26389.1"/>
    </source>
</evidence>
<feature type="chain" id="PRO_5020024656" evidence="1">
    <location>
        <begin position="34"/>
        <end position="88"/>
    </location>
</feature>
<dbReference type="EMBL" id="JXXN02000761">
    <property type="protein sequence ID" value="THD26389.1"/>
    <property type="molecule type" value="Genomic_DNA"/>
</dbReference>
<gene>
    <name evidence="2" type="ORF">D915_002882</name>
</gene>
<feature type="signal peptide" evidence="1">
    <location>
        <begin position="1"/>
        <end position="33"/>
    </location>
</feature>
<protein>
    <submittedName>
        <fullName evidence="2">Uncharacterized protein</fullName>
    </submittedName>
</protein>
<accession>A0A4E0RCH4</accession>
<reference evidence="2" key="1">
    <citation type="submission" date="2019-03" db="EMBL/GenBank/DDBJ databases">
        <title>Improved annotation for the trematode Fasciola hepatica.</title>
        <authorList>
            <person name="Choi Y.-J."/>
            <person name="Martin J."/>
            <person name="Mitreva M."/>
        </authorList>
    </citation>
    <scope>NUCLEOTIDE SEQUENCE [LARGE SCALE GENOMIC DNA]</scope>
</reference>
<comment type="caution">
    <text evidence="2">The sequence shown here is derived from an EMBL/GenBank/DDBJ whole genome shotgun (WGS) entry which is preliminary data.</text>
</comment>
<organism evidence="2 3">
    <name type="scientific">Fasciola hepatica</name>
    <name type="common">Liver fluke</name>
    <dbReference type="NCBI Taxonomy" id="6192"/>
    <lineage>
        <taxon>Eukaryota</taxon>
        <taxon>Metazoa</taxon>
        <taxon>Spiralia</taxon>
        <taxon>Lophotrochozoa</taxon>
        <taxon>Platyhelminthes</taxon>
        <taxon>Trematoda</taxon>
        <taxon>Digenea</taxon>
        <taxon>Plagiorchiida</taxon>
        <taxon>Echinostomata</taxon>
        <taxon>Echinostomatoidea</taxon>
        <taxon>Fasciolidae</taxon>
        <taxon>Fasciola</taxon>
    </lineage>
</organism>
<name>A0A4E0RCH4_FASHE</name>